<name>D1BU65_XYLCX</name>
<dbReference type="OrthoDB" id="1822491at2"/>
<organism evidence="4 5">
    <name type="scientific">Xylanimonas cellulosilytica (strain DSM 15894 / JCM 12276 / CECT 5975 / KCTC 9989 / LMG 20990 / NBRC 107835 / XIL07)</name>
    <dbReference type="NCBI Taxonomy" id="446471"/>
    <lineage>
        <taxon>Bacteria</taxon>
        <taxon>Bacillati</taxon>
        <taxon>Actinomycetota</taxon>
        <taxon>Actinomycetes</taxon>
        <taxon>Micrococcales</taxon>
        <taxon>Promicromonosporaceae</taxon>
        <taxon>Xylanimonas</taxon>
    </lineage>
</organism>
<proteinExistence type="predicted"/>
<dbReference type="AlphaFoldDB" id="D1BU65"/>
<dbReference type="InterPro" id="IPR013762">
    <property type="entry name" value="Integrase-like_cat_sf"/>
</dbReference>
<dbReference type="RefSeq" id="WP_012878820.1">
    <property type="nucleotide sequence ID" value="NC_013530.1"/>
</dbReference>
<dbReference type="EMBL" id="CP001821">
    <property type="protein sequence ID" value="ACZ31078.1"/>
    <property type="molecule type" value="Genomic_DNA"/>
</dbReference>
<dbReference type="GO" id="GO:0003677">
    <property type="term" value="F:DNA binding"/>
    <property type="evidence" value="ECO:0007669"/>
    <property type="project" value="InterPro"/>
</dbReference>
<dbReference type="PROSITE" id="PS51898">
    <property type="entry name" value="TYR_RECOMBINASE"/>
    <property type="match status" value="1"/>
</dbReference>
<gene>
    <name evidence="4" type="ordered locus">Xcel_2060</name>
</gene>
<reference evidence="4 5" key="2">
    <citation type="journal article" date="2010" name="Stand. Genomic Sci.">
        <title>Complete genome sequence of Xylanimonas cellulosilytica type strain (XIL07).</title>
        <authorList>
            <person name="Foster B."/>
            <person name="Pukall R."/>
            <person name="Abt B."/>
            <person name="Nolan M."/>
            <person name="Glavina Del Rio T."/>
            <person name="Chen F."/>
            <person name="Lucas S."/>
            <person name="Tice H."/>
            <person name="Pitluck S."/>
            <person name="Cheng J.-F."/>
            <person name="Chertkov O."/>
            <person name="Brettin T."/>
            <person name="Han C."/>
            <person name="Detter J.C."/>
            <person name="Bruce D."/>
            <person name="Goodwin L."/>
            <person name="Ivanova N."/>
            <person name="Mavromatis K."/>
            <person name="Pati A."/>
            <person name="Mikhailova N."/>
            <person name="Chen A."/>
            <person name="Palaniappan K."/>
            <person name="Land M."/>
            <person name="Hauser L."/>
            <person name="Chang Y.-J."/>
            <person name="Jeffries C.D."/>
            <person name="Chain P."/>
            <person name="Rohde M."/>
            <person name="Goeker M."/>
            <person name="Bristow J."/>
            <person name="Eisen J.A."/>
            <person name="Markowitz V."/>
            <person name="Hugenholtz P."/>
            <person name="Kyrpides N.C."/>
            <person name="Klenk H.-P."/>
            <person name="Lapidus A."/>
        </authorList>
    </citation>
    <scope>NUCLEOTIDE SEQUENCE [LARGE SCALE GENOMIC DNA]</scope>
    <source>
        <strain evidence="5">DSM 15894 / CECT 5975 / LMG 20990 / XIL07</strain>
    </source>
</reference>
<keyword evidence="5" id="KW-1185">Reference proteome</keyword>
<evidence type="ECO:0000313" key="5">
    <source>
        <dbReference type="Proteomes" id="UP000002255"/>
    </source>
</evidence>
<dbReference type="eggNOG" id="COG4974">
    <property type="taxonomic scope" value="Bacteria"/>
</dbReference>
<evidence type="ECO:0000259" key="3">
    <source>
        <dbReference type="PROSITE" id="PS51898"/>
    </source>
</evidence>
<accession>D1BU65</accession>
<feature type="region of interest" description="Disordered" evidence="2">
    <location>
        <begin position="93"/>
        <end position="115"/>
    </location>
</feature>
<dbReference type="Gene3D" id="1.10.443.10">
    <property type="entry name" value="Intergrase catalytic core"/>
    <property type="match status" value="1"/>
</dbReference>
<reference evidence="5" key="1">
    <citation type="submission" date="2009-11" db="EMBL/GenBank/DDBJ databases">
        <title>The complete chromosome of Xylanimonas cellulosilytica DSM 15894.</title>
        <authorList>
            <consortium name="US DOE Joint Genome Institute (JGI-PGF)"/>
            <person name="Lucas S."/>
            <person name="Copeland A."/>
            <person name="Lapidus A."/>
            <person name="Glavina del Rio T."/>
            <person name="Dalin E."/>
            <person name="Tice H."/>
            <person name="Bruce D."/>
            <person name="Goodwin L."/>
            <person name="Pitluck S."/>
            <person name="Kyrpides N."/>
            <person name="Mavromatis K."/>
            <person name="Ivanova N."/>
            <person name="Mikhailova N."/>
            <person name="Foster B."/>
            <person name="Clum A."/>
            <person name="Brettin T."/>
            <person name="Detter J.C."/>
            <person name="Han C."/>
            <person name="Larimer F."/>
            <person name="Land M."/>
            <person name="Hauser L."/>
            <person name="Markowitz V."/>
            <person name="Cheng J.F."/>
            <person name="Hugenholtz P."/>
            <person name="Woyke T."/>
            <person name="Wu D."/>
            <person name="Gehrich-Schroeter G."/>
            <person name="Schneider S."/>
            <person name="Pukall S.R."/>
            <person name="Klenk H.P."/>
            <person name="Eisen J.A."/>
        </authorList>
    </citation>
    <scope>NUCLEOTIDE SEQUENCE [LARGE SCALE GENOMIC DNA]</scope>
    <source>
        <strain evidence="5">DSM 15894 / CECT 5975 / LMG 20990 / XIL07</strain>
    </source>
</reference>
<dbReference type="Pfam" id="PF00589">
    <property type="entry name" value="Phage_integrase"/>
    <property type="match status" value="1"/>
</dbReference>
<sequence>MGTRWSENVWNPAKKRAGLTAESFTMHDLRHFYASALIHHGASVKTVQTRLGHSSATETLETYAHLWPDDDLVSRTAVQDVLTTRADVLAKADKARAEAAEAAATSTEPSDGAAA</sequence>
<keyword evidence="1" id="KW-0233">DNA recombination</keyword>
<dbReference type="InterPro" id="IPR002104">
    <property type="entry name" value="Integrase_catalytic"/>
</dbReference>
<protein>
    <recommendedName>
        <fullName evidence="3">Tyr recombinase domain-containing protein</fullName>
    </recommendedName>
</protein>
<dbReference type="GO" id="GO:0006310">
    <property type="term" value="P:DNA recombination"/>
    <property type="evidence" value="ECO:0007669"/>
    <property type="project" value="UniProtKB-KW"/>
</dbReference>
<dbReference type="STRING" id="446471.Xcel_2060"/>
<evidence type="ECO:0000256" key="1">
    <source>
        <dbReference type="ARBA" id="ARBA00023172"/>
    </source>
</evidence>
<dbReference type="InterPro" id="IPR011010">
    <property type="entry name" value="DNA_brk_join_enz"/>
</dbReference>
<feature type="domain" description="Tyr recombinase" evidence="3">
    <location>
        <begin position="1"/>
        <end position="77"/>
    </location>
</feature>
<dbReference type="Proteomes" id="UP000002255">
    <property type="component" value="Chromosome"/>
</dbReference>
<dbReference type="HOGENOM" id="CLU_2108088_0_0_11"/>
<dbReference type="SUPFAM" id="SSF56349">
    <property type="entry name" value="DNA breaking-rejoining enzymes"/>
    <property type="match status" value="1"/>
</dbReference>
<evidence type="ECO:0000313" key="4">
    <source>
        <dbReference type="EMBL" id="ACZ31078.1"/>
    </source>
</evidence>
<dbReference type="KEGG" id="xce:Xcel_2060"/>
<evidence type="ECO:0000256" key="2">
    <source>
        <dbReference type="SAM" id="MobiDB-lite"/>
    </source>
</evidence>
<dbReference type="GO" id="GO:0015074">
    <property type="term" value="P:DNA integration"/>
    <property type="evidence" value="ECO:0007669"/>
    <property type="project" value="InterPro"/>
</dbReference>